<evidence type="ECO:0000313" key="1">
    <source>
        <dbReference type="EMBL" id="MBA2873872.1"/>
    </source>
</evidence>
<dbReference type="Proteomes" id="UP000523087">
    <property type="component" value="Unassembled WGS sequence"/>
</dbReference>
<gene>
    <name evidence="1" type="ORF">HNR31_000624</name>
</gene>
<comment type="caution">
    <text evidence="1">The sequence shown here is derived from an EMBL/GenBank/DDBJ whole genome shotgun (WGS) entry which is preliminary data.</text>
</comment>
<sequence>MKKLLLGIMTFGIMSLLVLIGSDQEPKYVAKDEHPPPTIIIAAKDEHPPATII</sequence>
<evidence type="ECO:0000313" key="2">
    <source>
        <dbReference type="Proteomes" id="UP000523087"/>
    </source>
</evidence>
<reference evidence="1 2" key="1">
    <citation type="submission" date="2020-07" db="EMBL/GenBank/DDBJ databases">
        <title>Genomic Encyclopedia of Type Strains, Phase IV (KMG-IV): sequencing the most valuable type-strain genomes for metagenomic binning, comparative biology and taxonomic classification.</title>
        <authorList>
            <person name="Goeker M."/>
        </authorList>
    </citation>
    <scope>NUCLEOTIDE SEQUENCE [LARGE SCALE GENOMIC DNA]</scope>
    <source>
        <strain evidence="1 2">DSM 15730</strain>
    </source>
</reference>
<keyword evidence="2" id="KW-1185">Reference proteome</keyword>
<dbReference type="AlphaFoldDB" id="A0A7V9Z4F8"/>
<name>A0A7V9Z4F8_9BACL</name>
<protein>
    <submittedName>
        <fullName evidence="1">Uncharacterized protein</fullName>
    </submittedName>
</protein>
<accession>A0A7V9Z4F8</accession>
<proteinExistence type="predicted"/>
<organism evidence="1 2">
    <name type="scientific">Thermaerobacillus caldiproteolyticus</name>
    <dbReference type="NCBI Taxonomy" id="247480"/>
    <lineage>
        <taxon>Bacteria</taxon>
        <taxon>Bacillati</taxon>
        <taxon>Bacillota</taxon>
        <taxon>Bacilli</taxon>
        <taxon>Bacillales</taxon>
        <taxon>Anoxybacillaceae</taxon>
        <taxon>Thermaerobacillus</taxon>
    </lineage>
</organism>
<dbReference type="RefSeq" id="WP_181554771.1">
    <property type="nucleotide sequence ID" value="NZ_CP064060.1"/>
</dbReference>
<dbReference type="EMBL" id="JACDUT010000001">
    <property type="protein sequence ID" value="MBA2873872.1"/>
    <property type="molecule type" value="Genomic_DNA"/>
</dbReference>